<dbReference type="PANTHER" id="PTHR33909">
    <property type="entry name" value="SEC TRANSLOCON ACCESSORY COMPLEX SUBUNIT YAJC"/>
    <property type="match status" value="1"/>
</dbReference>
<dbReference type="SMART" id="SM01323">
    <property type="entry name" value="YajC"/>
    <property type="match status" value="1"/>
</dbReference>
<evidence type="ECO:0000256" key="4">
    <source>
        <dbReference type="ARBA" id="ARBA00022448"/>
    </source>
</evidence>
<dbReference type="Pfam" id="PF02699">
    <property type="entry name" value="YajC"/>
    <property type="match status" value="1"/>
</dbReference>
<dbReference type="PANTHER" id="PTHR33909:SF1">
    <property type="entry name" value="SEC TRANSLOCON ACCESSORY COMPLEX SUBUNIT YAJC"/>
    <property type="match status" value="1"/>
</dbReference>
<proteinExistence type="inferred from homology"/>
<evidence type="ECO:0000256" key="8">
    <source>
        <dbReference type="ARBA" id="ARBA00022989"/>
    </source>
</evidence>
<dbReference type="EMBL" id="JARGDL010000001">
    <property type="protein sequence ID" value="MDF1610664.1"/>
    <property type="molecule type" value="Genomic_DNA"/>
</dbReference>
<dbReference type="Proteomes" id="UP001221302">
    <property type="component" value="Unassembled WGS sequence"/>
</dbReference>
<keyword evidence="6 11" id="KW-0812">Transmembrane</keyword>
<accession>A0AAE3NXM3</accession>
<dbReference type="InterPro" id="IPR003849">
    <property type="entry name" value="Preprotein_translocase_YajC"/>
</dbReference>
<keyword evidence="10 11" id="KW-0472">Membrane</keyword>
<keyword evidence="5" id="KW-1003">Cell membrane</keyword>
<dbReference type="PRINTS" id="PR01853">
    <property type="entry name" value="YAJCTRNLCASE"/>
</dbReference>
<evidence type="ECO:0000256" key="1">
    <source>
        <dbReference type="ARBA" id="ARBA00004162"/>
    </source>
</evidence>
<feature type="transmembrane region" description="Helical" evidence="11">
    <location>
        <begin position="20"/>
        <end position="39"/>
    </location>
</feature>
<evidence type="ECO:0000256" key="7">
    <source>
        <dbReference type="ARBA" id="ARBA00022927"/>
    </source>
</evidence>
<dbReference type="NCBIfam" id="TIGR00739">
    <property type="entry name" value="yajC"/>
    <property type="match status" value="1"/>
</dbReference>
<evidence type="ECO:0000256" key="9">
    <source>
        <dbReference type="ARBA" id="ARBA00023010"/>
    </source>
</evidence>
<evidence type="ECO:0000256" key="5">
    <source>
        <dbReference type="ARBA" id="ARBA00022475"/>
    </source>
</evidence>
<evidence type="ECO:0000256" key="2">
    <source>
        <dbReference type="ARBA" id="ARBA00006742"/>
    </source>
</evidence>
<sequence length="102" mass="11139">MDFLLAMAPQPNGQGGGGGMISTLIMFGAIFAIFYFMIIRPQQKRQKEHQKMLDSLQKGDKVIMTGGIHGTVAGIEDKTVLIDVGNNVKIKFERSAITSIVK</sequence>
<comment type="subcellular location">
    <subcellularLocation>
        <location evidence="1">Cell membrane</location>
        <topology evidence="1">Single-pass membrane protein</topology>
    </subcellularLocation>
</comment>
<gene>
    <name evidence="12" type="primary">yajC</name>
    <name evidence="12" type="ORF">P0M35_00750</name>
</gene>
<dbReference type="RefSeq" id="WP_321534429.1">
    <property type="nucleotide sequence ID" value="NZ_JARGDL010000001.1"/>
</dbReference>
<reference evidence="12" key="1">
    <citation type="submission" date="2023-03" db="EMBL/GenBank/DDBJ databases">
        <title>Stygiobacter electus gen. nov., sp. nov., facultatively anaerobic thermotolerant bacterium of the class Ignavibacteria from a well of Yessentuki mineral water deposit.</title>
        <authorList>
            <person name="Podosokorskaya O.A."/>
            <person name="Elcheninov A.G."/>
            <person name="Petrova N.F."/>
            <person name="Zavarzina D.G."/>
            <person name="Kublanov I.V."/>
            <person name="Merkel A.Y."/>
        </authorList>
    </citation>
    <scope>NUCLEOTIDE SEQUENCE</scope>
    <source>
        <strain evidence="12">09-Me</strain>
    </source>
</reference>
<evidence type="ECO:0000256" key="6">
    <source>
        <dbReference type="ARBA" id="ARBA00022692"/>
    </source>
</evidence>
<evidence type="ECO:0000256" key="10">
    <source>
        <dbReference type="ARBA" id="ARBA00023136"/>
    </source>
</evidence>
<dbReference type="GO" id="GO:0015031">
    <property type="term" value="P:protein transport"/>
    <property type="evidence" value="ECO:0007669"/>
    <property type="project" value="UniProtKB-KW"/>
</dbReference>
<keyword evidence="8 11" id="KW-1133">Transmembrane helix</keyword>
<comment type="caution">
    <text evidence="12">The sequence shown here is derived from an EMBL/GenBank/DDBJ whole genome shotgun (WGS) entry which is preliminary data.</text>
</comment>
<evidence type="ECO:0000313" key="12">
    <source>
        <dbReference type="EMBL" id="MDF1610664.1"/>
    </source>
</evidence>
<evidence type="ECO:0000313" key="13">
    <source>
        <dbReference type="Proteomes" id="UP001221302"/>
    </source>
</evidence>
<evidence type="ECO:0000256" key="11">
    <source>
        <dbReference type="SAM" id="Phobius"/>
    </source>
</evidence>
<comment type="similarity">
    <text evidence="2">Belongs to the YajC family.</text>
</comment>
<dbReference type="AlphaFoldDB" id="A0AAE3NXM3"/>
<keyword evidence="4" id="KW-0813">Transport</keyword>
<keyword evidence="7" id="KW-0653">Protein transport</keyword>
<name>A0AAE3NXM3_9BACT</name>
<organism evidence="12 13">
    <name type="scientific">Stygiobacter electus</name>
    <dbReference type="NCBI Taxonomy" id="3032292"/>
    <lineage>
        <taxon>Bacteria</taxon>
        <taxon>Pseudomonadati</taxon>
        <taxon>Ignavibacteriota</taxon>
        <taxon>Ignavibacteria</taxon>
        <taxon>Ignavibacteriales</taxon>
        <taxon>Melioribacteraceae</taxon>
        <taxon>Stygiobacter</taxon>
    </lineage>
</organism>
<keyword evidence="9" id="KW-0811">Translocation</keyword>
<protein>
    <recommendedName>
        <fullName evidence="3">Sec translocon accessory complex subunit YajC</fullName>
    </recommendedName>
</protein>
<evidence type="ECO:0000256" key="3">
    <source>
        <dbReference type="ARBA" id="ARBA00014962"/>
    </source>
</evidence>
<dbReference type="GO" id="GO:0005886">
    <property type="term" value="C:plasma membrane"/>
    <property type="evidence" value="ECO:0007669"/>
    <property type="project" value="UniProtKB-SubCell"/>
</dbReference>
<keyword evidence="13" id="KW-1185">Reference proteome</keyword>